<keyword evidence="3" id="KW-1185">Reference proteome</keyword>
<protein>
    <recommendedName>
        <fullName evidence="4">Lipoprotein</fullName>
    </recommendedName>
</protein>
<evidence type="ECO:0000313" key="2">
    <source>
        <dbReference type="EMBL" id="VCU68100.1"/>
    </source>
</evidence>
<feature type="chain" id="PRO_5018009148" description="Lipoprotein" evidence="1">
    <location>
        <begin position="24"/>
        <end position="206"/>
    </location>
</feature>
<gene>
    <name evidence="2" type="ORF">PIGHUM_00148</name>
</gene>
<organism evidence="2 3">
    <name type="scientific">Pigmentiphaga humi</name>
    <dbReference type="NCBI Taxonomy" id="2478468"/>
    <lineage>
        <taxon>Bacteria</taxon>
        <taxon>Pseudomonadati</taxon>
        <taxon>Pseudomonadota</taxon>
        <taxon>Betaproteobacteria</taxon>
        <taxon>Burkholderiales</taxon>
        <taxon>Alcaligenaceae</taxon>
        <taxon>Pigmentiphaga</taxon>
    </lineage>
</organism>
<dbReference type="RefSeq" id="WP_124077338.1">
    <property type="nucleotide sequence ID" value="NZ_UWPJ01000005.1"/>
</dbReference>
<evidence type="ECO:0000313" key="3">
    <source>
        <dbReference type="Proteomes" id="UP000277294"/>
    </source>
</evidence>
<dbReference type="AlphaFoldDB" id="A0A3P4AXH6"/>
<dbReference type="EMBL" id="UWPJ01000005">
    <property type="protein sequence ID" value="VCU68100.1"/>
    <property type="molecule type" value="Genomic_DNA"/>
</dbReference>
<accession>A0A3P4AXH6</accession>
<evidence type="ECO:0000256" key="1">
    <source>
        <dbReference type="SAM" id="SignalP"/>
    </source>
</evidence>
<dbReference type="Proteomes" id="UP000277294">
    <property type="component" value="Unassembled WGS sequence"/>
</dbReference>
<sequence length="206" mass="21552">MKNSRNIRSWFGKSIIAPMLAAAALLSGCTSFYVDTATKEVPVTAFKRVETPKPVQLVFEFQTKGAPNKAATEYLKTQIAKQVEDSGLFSSVESVARPDLAMLTVTIDNVEVTKDAAAQGFVTGLTFGLAGSAVTDGYICTASYLAPGQSAPVVKTARHALHATIGNASAPAGAVKAASADAAIRQVTQEVLSNVLKELSDDPAFN</sequence>
<evidence type="ECO:0008006" key="4">
    <source>
        <dbReference type="Google" id="ProtNLM"/>
    </source>
</evidence>
<dbReference type="OrthoDB" id="8566372at2"/>
<reference evidence="2 3" key="1">
    <citation type="submission" date="2018-10" db="EMBL/GenBank/DDBJ databases">
        <authorList>
            <person name="Criscuolo A."/>
        </authorList>
    </citation>
    <scope>NUCLEOTIDE SEQUENCE [LARGE SCALE GENOMIC DNA]</scope>
    <source>
        <strain evidence="2">DnA1</strain>
    </source>
</reference>
<keyword evidence="1" id="KW-0732">Signal</keyword>
<name>A0A3P4AXH6_9BURK</name>
<feature type="signal peptide" evidence="1">
    <location>
        <begin position="1"/>
        <end position="23"/>
    </location>
</feature>
<proteinExistence type="predicted"/>
<dbReference type="PROSITE" id="PS51257">
    <property type="entry name" value="PROKAR_LIPOPROTEIN"/>
    <property type="match status" value="1"/>
</dbReference>